<protein>
    <submittedName>
        <fullName evidence="1">Uncharacterized protein</fullName>
    </submittedName>
</protein>
<sequence length="94" mass="10849">YQPQNIHKSIADIGNTLTIQCEGRLNPYTFSSLSRQKKIEAIKSDRGGVYYDRYDELEEQCPRPFVIFLKECVIVSQYIMSGKPSINGMTKQRN</sequence>
<name>A0A371F8B0_MUCPR</name>
<feature type="non-terminal residue" evidence="1">
    <location>
        <position position="1"/>
    </location>
</feature>
<dbReference type="EMBL" id="QJKJ01010153">
    <property type="protein sequence ID" value="RDX74524.1"/>
    <property type="molecule type" value="Genomic_DNA"/>
</dbReference>
<keyword evidence="2" id="KW-1185">Reference proteome</keyword>
<dbReference type="AlphaFoldDB" id="A0A371F8B0"/>
<evidence type="ECO:0000313" key="2">
    <source>
        <dbReference type="Proteomes" id="UP000257109"/>
    </source>
</evidence>
<feature type="non-terminal residue" evidence="1">
    <location>
        <position position="94"/>
    </location>
</feature>
<evidence type="ECO:0000313" key="1">
    <source>
        <dbReference type="EMBL" id="RDX74524.1"/>
    </source>
</evidence>
<reference evidence="1" key="1">
    <citation type="submission" date="2018-05" db="EMBL/GenBank/DDBJ databases">
        <title>Draft genome of Mucuna pruriens seed.</title>
        <authorList>
            <person name="Nnadi N.E."/>
            <person name="Vos R."/>
            <person name="Hasami M.H."/>
            <person name="Devisetty U.K."/>
            <person name="Aguiy J.C."/>
        </authorList>
    </citation>
    <scope>NUCLEOTIDE SEQUENCE [LARGE SCALE GENOMIC DNA]</scope>
    <source>
        <strain evidence="1">JCA_2017</strain>
    </source>
</reference>
<comment type="caution">
    <text evidence="1">The sequence shown here is derived from an EMBL/GenBank/DDBJ whole genome shotgun (WGS) entry which is preliminary data.</text>
</comment>
<dbReference type="OrthoDB" id="1935865at2759"/>
<proteinExistence type="predicted"/>
<dbReference type="Proteomes" id="UP000257109">
    <property type="component" value="Unassembled WGS sequence"/>
</dbReference>
<organism evidence="1 2">
    <name type="scientific">Mucuna pruriens</name>
    <name type="common">Velvet bean</name>
    <name type="synonym">Dolichos pruriens</name>
    <dbReference type="NCBI Taxonomy" id="157652"/>
    <lineage>
        <taxon>Eukaryota</taxon>
        <taxon>Viridiplantae</taxon>
        <taxon>Streptophyta</taxon>
        <taxon>Embryophyta</taxon>
        <taxon>Tracheophyta</taxon>
        <taxon>Spermatophyta</taxon>
        <taxon>Magnoliopsida</taxon>
        <taxon>eudicotyledons</taxon>
        <taxon>Gunneridae</taxon>
        <taxon>Pentapetalae</taxon>
        <taxon>rosids</taxon>
        <taxon>fabids</taxon>
        <taxon>Fabales</taxon>
        <taxon>Fabaceae</taxon>
        <taxon>Papilionoideae</taxon>
        <taxon>50 kb inversion clade</taxon>
        <taxon>NPAAA clade</taxon>
        <taxon>indigoferoid/millettioid clade</taxon>
        <taxon>Phaseoleae</taxon>
        <taxon>Mucuna</taxon>
    </lineage>
</organism>
<gene>
    <name evidence="1" type="ORF">CR513_45727</name>
</gene>
<accession>A0A371F8B0</accession>